<evidence type="ECO:0000313" key="2">
    <source>
        <dbReference type="EMBL" id="AZB72076.1"/>
    </source>
</evidence>
<sequence length="146" mass="15132">MITAQRSLWIGIGFQQAATIADLQQAIAQACNQISIQPEAIAGIASLSHKIQQLQLQAIAQQFSWELRGFSAAELAAIAVPHPSAMVAAQMQTASVAEAAALAAIQPQSGILLLPKQVFRLNQTAITVAIAAPSPDPASASIPSSL</sequence>
<proteinExistence type="predicted"/>
<dbReference type="EMBL" id="CP030139">
    <property type="protein sequence ID" value="AZB72076.1"/>
    <property type="molecule type" value="Genomic_DNA"/>
</dbReference>
<evidence type="ECO:0000313" key="3">
    <source>
        <dbReference type="Proteomes" id="UP000267249"/>
    </source>
</evidence>
<dbReference type="Pfam" id="PF01890">
    <property type="entry name" value="CbiG_C"/>
    <property type="match status" value="1"/>
</dbReference>
<dbReference type="InterPro" id="IPR036518">
    <property type="entry name" value="CobE/GbiG_C_sf"/>
</dbReference>
<dbReference type="Proteomes" id="UP000267249">
    <property type="component" value="Chromosome"/>
</dbReference>
<dbReference type="SUPFAM" id="SSF159664">
    <property type="entry name" value="CobE/GbiG C-terminal domain-like"/>
    <property type="match status" value="1"/>
</dbReference>
<dbReference type="GO" id="GO:0009236">
    <property type="term" value="P:cobalamin biosynthetic process"/>
    <property type="evidence" value="ECO:0007669"/>
    <property type="project" value="InterPro"/>
</dbReference>
<accession>A0AAN1QMH6</accession>
<name>A0AAN1QMH6_SYNEL</name>
<dbReference type="InterPro" id="IPR052553">
    <property type="entry name" value="CbiG_hydrolase"/>
</dbReference>
<reference evidence="2 3" key="1">
    <citation type="journal article" date="2018" name="Sci. Rep.">
        <title>Genome Features and Biochemical Characteristics of a Robust, Fast Growing and Naturally Transformable Cyanobacterium Synechococcus elongatus PCC 11801 Isolated from India.</title>
        <authorList>
            <person name="Jaiswal D."/>
            <person name="Sengupta A."/>
            <person name="Sohoni S."/>
            <person name="Sengupta S."/>
            <person name="Phadnavis A.G."/>
            <person name="Pakrasi H.B."/>
            <person name="Wangikar P.P."/>
        </authorList>
    </citation>
    <scope>NUCLEOTIDE SEQUENCE [LARGE SCALE GENOMIC DNA]</scope>
    <source>
        <strain evidence="2 3">PCC 11801</strain>
    </source>
</reference>
<dbReference type="InterPro" id="IPR002750">
    <property type="entry name" value="CobE/GbiG_C"/>
</dbReference>
<protein>
    <submittedName>
        <fullName evidence="2">Cobalamin biosynthesis protein</fullName>
    </submittedName>
</protein>
<dbReference type="RefSeq" id="WP_208675935.1">
    <property type="nucleotide sequence ID" value="NZ_CP030139.2"/>
</dbReference>
<dbReference type="PANTHER" id="PTHR37477">
    <property type="entry name" value="COBALT-PRECORRIN-5A HYDROLASE"/>
    <property type="match status" value="1"/>
</dbReference>
<feature type="domain" description="CobE/GbiG C-terminal" evidence="1">
    <location>
        <begin position="8"/>
        <end position="131"/>
    </location>
</feature>
<evidence type="ECO:0000259" key="1">
    <source>
        <dbReference type="Pfam" id="PF01890"/>
    </source>
</evidence>
<gene>
    <name evidence="2" type="ORF">DOP62_04420</name>
</gene>
<dbReference type="Gene3D" id="3.30.420.180">
    <property type="entry name" value="CobE/GbiG C-terminal domain"/>
    <property type="match status" value="1"/>
</dbReference>
<dbReference type="PANTHER" id="PTHR37477:SF1">
    <property type="entry name" value="COBALT-PRECORRIN-5A HYDROLASE"/>
    <property type="match status" value="1"/>
</dbReference>
<dbReference type="AlphaFoldDB" id="A0AAN1QMH6"/>
<organism evidence="2 3">
    <name type="scientific">Synechococcus elongatus PCC 11801</name>
    <dbReference type="NCBI Taxonomy" id="2219813"/>
    <lineage>
        <taxon>Bacteria</taxon>
        <taxon>Bacillati</taxon>
        <taxon>Cyanobacteriota</taxon>
        <taxon>Cyanophyceae</taxon>
        <taxon>Synechococcales</taxon>
        <taxon>Synechococcaceae</taxon>
        <taxon>Synechococcus</taxon>
    </lineage>
</organism>